<feature type="repeat" description="CSPG" evidence="5">
    <location>
        <begin position="1128"/>
        <end position="1218"/>
    </location>
</feature>
<feature type="region of interest" description="Disordered" evidence="6">
    <location>
        <begin position="390"/>
        <end position="409"/>
    </location>
</feature>
<feature type="repeat" description="CSPG" evidence="5">
    <location>
        <begin position="1579"/>
        <end position="1679"/>
    </location>
</feature>
<dbReference type="GO" id="GO:0009653">
    <property type="term" value="P:anatomical structure morphogenesis"/>
    <property type="evidence" value="ECO:0007669"/>
    <property type="project" value="TreeGrafter"/>
</dbReference>
<feature type="repeat" description="CSPG" evidence="5">
    <location>
        <begin position="1240"/>
        <end position="1339"/>
    </location>
</feature>
<dbReference type="PANTHER" id="PTHR45739">
    <property type="entry name" value="MATRIX PROTEIN, PUTATIVE-RELATED"/>
    <property type="match status" value="1"/>
</dbReference>
<evidence type="ECO:0000256" key="5">
    <source>
        <dbReference type="PROSITE-ProRule" id="PRU01201"/>
    </source>
</evidence>
<dbReference type="Gene3D" id="2.60.120.200">
    <property type="match status" value="2"/>
</dbReference>
<feature type="transmembrane region" description="Helical" evidence="7">
    <location>
        <begin position="2275"/>
        <end position="2298"/>
    </location>
</feature>
<gene>
    <name evidence="10" type="ORF">ANANG_G00259640</name>
</gene>
<evidence type="ECO:0000256" key="4">
    <source>
        <dbReference type="PROSITE-ProRule" id="PRU00122"/>
    </source>
</evidence>
<name>A0A9D3LNJ8_ANGAN</name>
<keyword evidence="7" id="KW-1133">Transmembrane helix</keyword>
<proteinExistence type="predicted"/>
<feature type="repeat" description="CSPG" evidence="5">
    <location>
        <begin position="1472"/>
        <end position="1562"/>
    </location>
</feature>
<dbReference type="PROSITE" id="PS51854">
    <property type="entry name" value="CSPG"/>
    <property type="match status" value="12"/>
</dbReference>
<feature type="repeat" description="CSPG" evidence="5">
    <location>
        <begin position="426"/>
        <end position="521"/>
    </location>
</feature>
<feature type="repeat" description="CSPG" evidence="5">
    <location>
        <begin position="662"/>
        <end position="760"/>
    </location>
</feature>
<dbReference type="PROSITE" id="PS50025">
    <property type="entry name" value="LAM_G_DOMAIN"/>
    <property type="match status" value="2"/>
</dbReference>
<keyword evidence="7" id="KW-0472">Membrane</keyword>
<dbReference type="InterPro" id="IPR039005">
    <property type="entry name" value="CSPG_rpt"/>
</dbReference>
<dbReference type="InterPro" id="IPR051561">
    <property type="entry name" value="FRAS1_ECM"/>
</dbReference>
<evidence type="ECO:0000256" key="2">
    <source>
        <dbReference type="ARBA" id="ARBA00022737"/>
    </source>
</evidence>
<keyword evidence="2" id="KW-0677">Repeat</keyword>
<comment type="caution">
    <text evidence="10">The sequence shown here is derived from an EMBL/GenBank/DDBJ whole genome shotgun (WGS) entry which is preliminary data.</text>
</comment>
<dbReference type="PANTHER" id="PTHR45739:SF12">
    <property type="entry name" value="CHONDROITIN SULFATE PROTEOGLYCAN 4-LIKE ISOFORM X2"/>
    <property type="match status" value="1"/>
</dbReference>
<dbReference type="CDD" id="cd00110">
    <property type="entry name" value="LamG"/>
    <property type="match status" value="2"/>
</dbReference>
<dbReference type="InterPro" id="IPR001791">
    <property type="entry name" value="Laminin_G"/>
</dbReference>
<dbReference type="EMBL" id="JAFIRN010000015">
    <property type="protein sequence ID" value="KAG5834257.1"/>
    <property type="molecule type" value="Genomic_DNA"/>
</dbReference>
<keyword evidence="3" id="KW-0325">Glycoprotein</keyword>
<dbReference type="InterPro" id="IPR013320">
    <property type="entry name" value="ConA-like_dom_sf"/>
</dbReference>
<keyword evidence="1 8" id="KW-0732">Signal</keyword>
<evidence type="ECO:0000256" key="7">
    <source>
        <dbReference type="SAM" id="Phobius"/>
    </source>
</evidence>
<feature type="domain" description="Laminin G" evidence="9">
    <location>
        <begin position="211"/>
        <end position="390"/>
    </location>
</feature>
<evidence type="ECO:0000256" key="1">
    <source>
        <dbReference type="ARBA" id="ARBA00022729"/>
    </source>
</evidence>
<feature type="repeat" description="CSPG" evidence="5">
    <location>
        <begin position="894"/>
        <end position="988"/>
    </location>
</feature>
<comment type="caution">
    <text evidence="4">Lacks conserved residue(s) required for the propagation of feature annotation.</text>
</comment>
<dbReference type="Pfam" id="PF02210">
    <property type="entry name" value="Laminin_G_2"/>
    <property type="match status" value="2"/>
</dbReference>
<keyword evidence="7" id="KW-0812">Transmembrane</keyword>
<evidence type="ECO:0000256" key="8">
    <source>
        <dbReference type="SAM" id="SignalP"/>
    </source>
</evidence>
<feature type="region of interest" description="Disordered" evidence="6">
    <location>
        <begin position="2227"/>
        <end position="2266"/>
    </location>
</feature>
<organism evidence="10 11">
    <name type="scientific">Anguilla anguilla</name>
    <name type="common">European freshwater eel</name>
    <name type="synonym">Muraena anguilla</name>
    <dbReference type="NCBI Taxonomy" id="7936"/>
    <lineage>
        <taxon>Eukaryota</taxon>
        <taxon>Metazoa</taxon>
        <taxon>Chordata</taxon>
        <taxon>Craniata</taxon>
        <taxon>Vertebrata</taxon>
        <taxon>Euteleostomi</taxon>
        <taxon>Actinopterygii</taxon>
        <taxon>Neopterygii</taxon>
        <taxon>Teleostei</taxon>
        <taxon>Anguilliformes</taxon>
        <taxon>Anguillidae</taxon>
        <taxon>Anguilla</taxon>
    </lineage>
</organism>
<keyword evidence="11" id="KW-1185">Reference proteome</keyword>
<dbReference type="Pfam" id="PF16184">
    <property type="entry name" value="Cadherin_3"/>
    <property type="match status" value="12"/>
</dbReference>
<reference evidence="10" key="1">
    <citation type="submission" date="2021-01" db="EMBL/GenBank/DDBJ databases">
        <title>A chromosome-scale assembly of European eel, Anguilla anguilla.</title>
        <authorList>
            <person name="Henkel C."/>
            <person name="Jong-Raadsen S.A."/>
            <person name="Dufour S."/>
            <person name="Weltzien F.-A."/>
            <person name="Palstra A.P."/>
            <person name="Pelster B."/>
            <person name="Spaink H.P."/>
            <person name="Van Den Thillart G.E."/>
            <person name="Jansen H."/>
            <person name="Zahm M."/>
            <person name="Klopp C."/>
            <person name="Cedric C."/>
            <person name="Louis A."/>
            <person name="Berthelot C."/>
            <person name="Parey E."/>
            <person name="Roest Crollius H."/>
            <person name="Montfort J."/>
            <person name="Robinson-Rechavi M."/>
            <person name="Bucao C."/>
            <person name="Bouchez O."/>
            <person name="Gislard M."/>
            <person name="Lluch J."/>
            <person name="Milhes M."/>
            <person name="Lampietro C."/>
            <person name="Lopez Roques C."/>
            <person name="Donnadieu C."/>
            <person name="Braasch I."/>
            <person name="Desvignes T."/>
            <person name="Postlethwait J."/>
            <person name="Bobe J."/>
            <person name="Guiguen Y."/>
            <person name="Dirks R."/>
        </authorList>
    </citation>
    <scope>NUCLEOTIDE SEQUENCE</scope>
    <source>
        <strain evidence="10">Tag_6206</strain>
        <tissue evidence="10">Liver</tissue>
    </source>
</reference>
<dbReference type="Proteomes" id="UP001044222">
    <property type="component" value="Chromosome 15"/>
</dbReference>
<feature type="chain" id="PRO_5039282484" description="Laminin G domain-containing protein" evidence="8">
    <location>
        <begin position="29"/>
        <end position="2401"/>
    </location>
</feature>
<dbReference type="SMART" id="SM00282">
    <property type="entry name" value="LamG"/>
    <property type="match status" value="2"/>
</dbReference>
<feature type="repeat" description="CSPG" evidence="5">
    <location>
        <begin position="1355"/>
        <end position="1448"/>
    </location>
</feature>
<feature type="repeat" description="CSPG" evidence="5">
    <location>
        <begin position="1946"/>
        <end position="2034"/>
    </location>
</feature>
<evidence type="ECO:0000256" key="6">
    <source>
        <dbReference type="SAM" id="MobiDB-lite"/>
    </source>
</evidence>
<feature type="repeat" description="CSPG" evidence="5">
    <location>
        <begin position="1835"/>
        <end position="1929"/>
    </location>
</feature>
<accession>A0A9D3LNJ8</accession>
<feature type="repeat" description="CSPG" evidence="5">
    <location>
        <begin position="551"/>
        <end position="645"/>
    </location>
</feature>
<evidence type="ECO:0000256" key="3">
    <source>
        <dbReference type="ARBA" id="ARBA00023180"/>
    </source>
</evidence>
<evidence type="ECO:0000313" key="11">
    <source>
        <dbReference type="Proteomes" id="UP001044222"/>
    </source>
</evidence>
<evidence type="ECO:0000259" key="9">
    <source>
        <dbReference type="PROSITE" id="PS50025"/>
    </source>
</evidence>
<feature type="repeat" description="CSPG" evidence="5">
    <location>
        <begin position="1704"/>
        <end position="1803"/>
    </location>
</feature>
<feature type="signal peptide" evidence="8">
    <location>
        <begin position="1"/>
        <end position="28"/>
    </location>
</feature>
<sequence length="2401" mass="267543">MDAVIKCPMWLLWSGLVLLPLWSRIALGASFYGDGFVQLKTVESSSRTTLHVRFRTSSFNGLLFLAAGQDEYCLVELHSGRLQVRLELGSGERTLRSEKVTPLNDLAWHSVELKHQNLDVTLTVDKHFHTSLKMPGPERELNIQEGLYVGGTGGLDKPYLASYPAGFRGCIDEVLFNQHNLLSSLRPYSGYKSVYEVSLGCSPQFLASVDDPISFFSSRAYISLPLWSVQQEGVFECIVHTSAEEGIILYSAARQGDFVAMEIREGLLVAVVGKSGTKTELRSLTFINDLKWHPVKLHFTAKSLELTVDEETVKTSLSSRARSLQLKGSLFIGGIDDSTRTEVRKTGLASLSGKRVRGGSFKGCLRDIKVNTLKMGLPNTVVTKDISVGCEPEKEPEPTPTVPLHVTPTPPVHLSTLAKGLDKKRGQNFLLLKDLVVPEGGRASLESKHIKVNLDFKKLGIRQSQIVFRIEEQPVHGQLRLDIDQDQEENTFSMLDLWHGRVMYIHGGSEDPQDFFMFSVFSSSKREVPAYLKGNKLYQYNITITPTNDAPELSLPEGNLFVLLENSKKRLSSDILKATDIDSNYTDLIFSVLGNLNADAGFLESEDSPGKAVTTFSHMDLESGRISYVHTGVRTSRIVLRVSDGDKVSNTVVLRIMAIPLEHRIANNTGLEVTQGDAAVIGTEQLAVQTNAVKQVVEIRYDVTEPPQFGELQRLHSSGEWKATNVFFQRLLEKERLRYLSTFREIQMTNVTDHFICKVSIGTMATDEVIIPISVKWIRYKLVRNKMVDVDKVRKVPLSSEHLYAVAQGVKLSEGELYFRLLTVPMKGNVLLNNKVLKKNSAFSQKNITDLKVEYALVDRPRDDTRDMFTFQVFSRHAHSASYDFQISIKADVNSVILQNLGLFVMEGESKVITKERLFSETLSTKTMFYTVINSPKHGKLKRINLSSSASSNDNITAFTNQDILEERLMYVHDDSETTYDQFTFIASTSQASPSTLIREENGALEATFNISIQLVNDEKPVRIIDKVFHVVREGQRLLTLEDLCYHDADSDFSDGQLVYTRRGIPMGELVLANDTSRKLHQFYQEDLEQRRVLFVHRGVSFGRFVLFVSDGKHYASTLLDVSAQDAYLKVGNNTGLLVQKGKEGVLSSSNFSVLTNMDIREDSEITYKLYVPPKHGGLYRNNLLVDAFTQHDLKLGLLVYRHDDSRNLGDFFNFTVKAKDMRLDASVNVKVYLESHQRPPKIIHHNTLLVEEGKPVKITKRQLEVTHEDNLPSEIEFTVKVPPSHGYLRSFAESEERYMGTERTPIQTFTQKEINKGNIQYVQVTADQVNDTFVLDATNGITEVSDIRMWVDIIPQLIPLQVFNVSLKEGSTKALTEEVIKVTNQHFAGLDFQYFVSEPPHHGHIEHSRLPGVHITTFTRKQVEQEFIYYVHDDSETVADNFTIIANDTDLRKHSLPRTLFVNVTPVNDEPPIVTANRILRVWVGSVTEVTADDLKAQDKDSPPEKLEFIITPPSNGHLALKSAPGRPILNFTQAHIDQGQLVLVHSGAMSGGFNFQVNDGVNFAPRQIFSITARTLVLSVERNWPLKVFPGSSTPISTEDLQAVTNDNDITGNRTIVFTVIGPPKLGKLVKKQADNSTAEVFSFTQSMVDEGVIFYEQNGAEFVGWRAVDSFSFTLSSPPATLEAQIFTIDISYENTGPEHRTLLLANTGAVVIEGDRVVIDKSKLDASNLMAKLPESQGQSYEVWYQVSSLPQHGVIVVGERNLTKEKPNFSQYILNKFGITYIHDNSETTHDSFSFDAWLNLKSKPAQRPMDDSEVVEDSFNITVTPVNDQPPVLKTKAPSVTVVQGDMVLVGPDNLNVVDMDNPPEDIRYTVISKPNNGFLAMEGSLNESVLAFTQADINSNKLYFIQDGSPFSGVFYFSVTDGQHRPVYKLFNLEVTEITVSLVNNTDLVLKQGQTTAVITSQHLAAETNGKNTTIHYRVTGPPSHGKLLIDSEEAAVFDQSDLQSGRLSYLMTNLTWSQDSFEFTAFTSESNLTEQVVNITVTALIHLGEGVRIPNGIPMKLRKDALNATELAVLSGSDPHFEVLSPPKHGKLVKATFDMDGTFQPVTSFSFQDVEQGRVAIEENANLTGVQQLNDSFVFILKADNVQPARGEFLFTVVPPHDLTLGKPAITVSPTPTNASALKNQTAVTAVTVSPVHTVSDSVAPTHRAHKTLSKFKGRHRWGNHNHNRTHASDTTVPKTTSGKRDLPHKNTPVRVESVPKPASDPLLIILPLLACLLLIIILVVLILVFRHRREKRAQPSLIQNLSSNTVPGSPYLGRPERSLTVPSVIVTPMTPSCPGSPILDGFHEGALVPVVSPHGSSLLVCSWNNLDPETAQHCRATHPTLRDNQYWV</sequence>
<feature type="domain" description="Laminin G" evidence="9">
    <location>
        <begin position="26"/>
        <end position="201"/>
    </location>
</feature>
<feature type="compositionally biased region" description="Basic residues" evidence="6">
    <location>
        <begin position="2227"/>
        <end position="2238"/>
    </location>
</feature>
<protein>
    <recommendedName>
        <fullName evidence="9">Laminin G domain-containing protein</fullName>
    </recommendedName>
</protein>
<dbReference type="SUPFAM" id="SSF49899">
    <property type="entry name" value="Concanavalin A-like lectins/glucanases"/>
    <property type="match status" value="2"/>
</dbReference>
<evidence type="ECO:0000313" key="10">
    <source>
        <dbReference type="EMBL" id="KAG5834257.1"/>
    </source>
</evidence>